<evidence type="ECO:0000313" key="2">
    <source>
        <dbReference type="EMBL" id="GMR37710.1"/>
    </source>
</evidence>
<comment type="caution">
    <text evidence="2">The sequence shown here is derived from an EMBL/GenBank/DDBJ whole genome shotgun (WGS) entry which is preliminary data.</text>
</comment>
<sequence>ALVLVQLCYTFHTAFTGLPVIWASIVLAHIACAIITRTKKRLRLHFKTFAALFTMEALSGIFSFLLYAHVFPRLEILCHIVISNYYLFKCILPMLYMV</sequence>
<dbReference type="AlphaFoldDB" id="A0AAN4ZIR8"/>
<dbReference type="EMBL" id="BTRK01000002">
    <property type="protein sequence ID" value="GMR37710.1"/>
    <property type="molecule type" value="Genomic_DNA"/>
</dbReference>
<keyword evidence="1" id="KW-0472">Membrane</keyword>
<feature type="transmembrane region" description="Helical" evidence="1">
    <location>
        <begin position="20"/>
        <end position="37"/>
    </location>
</feature>
<protein>
    <submittedName>
        <fullName evidence="2">Uncharacterized protein</fullName>
    </submittedName>
</protein>
<keyword evidence="3" id="KW-1185">Reference proteome</keyword>
<gene>
    <name evidence="2" type="ORF">PMAYCL1PPCAC_07905</name>
</gene>
<evidence type="ECO:0000313" key="3">
    <source>
        <dbReference type="Proteomes" id="UP001328107"/>
    </source>
</evidence>
<reference evidence="3" key="1">
    <citation type="submission" date="2022-10" db="EMBL/GenBank/DDBJ databases">
        <title>Genome assembly of Pristionchus species.</title>
        <authorList>
            <person name="Yoshida K."/>
            <person name="Sommer R.J."/>
        </authorList>
    </citation>
    <scope>NUCLEOTIDE SEQUENCE [LARGE SCALE GENOMIC DNA]</scope>
    <source>
        <strain evidence="3">RS5460</strain>
    </source>
</reference>
<accession>A0AAN4ZIR8</accession>
<proteinExistence type="predicted"/>
<keyword evidence="1" id="KW-0812">Transmembrane</keyword>
<evidence type="ECO:0000256" key="1">
    <source>
        <dbReference type="SAM" id="Phobius"/>
    </source>
</evidence>
<name>A0AAN4ZIR8_9BILA</name>
<dbReference type="Proteomes" id="UP001328107">
    <property type="component" value="Unassembled WGS sequence"/>
</dbReference>
<feature type="non-terminal residue" evidence="2">
    <location>
        <position position="1"/>
    </location>
</feature>
<feature type="transmembrane region" description="Helical" evidence="1">
    <location>
        <begin position="49"/>
        <end position="70"/>
    </location>
</feature>
<organism evidence="2 3">
    <name type="scientific">Pristionchus mayeri</name>
    <dbReference type="NCBI Taxonomy" id="1317129"/>
    <lineage>
        <taxon>Eukaryota</taxon>
        <taxon>Metazoa</taxon>
        <taxon>Ecdysozoa</taxon>
        <taxon>Nematoda</taxon>
        <taxon>Chromadorea</taxon>
        <taxon>Rhabditida</taxon>
        <taxon>Rhabditina</taxon>
        <taxon>Diplogasteromorpha</taxon>
        <taxon>Diplogasteroidea</taxon>
        <taxon>Neodiplogasteridae</taxon>
        <taxon>Pristionchus</taxon>
    </lineage>
</organism>
<keyword evidence="1" id="KW-1133">Transmembrane helix</keyword>